<dbReference type="SUPFAM" id="SSF54975">
    <property type="entry name" value="Acylphosphatase/BLUF domain-like"/>
    <property type="match status" value="1"/>
</dbReference>
<dbReference type="Gene3D" id="3.30.70.100">
    <property type="match status" value="1"/>
</dbReference>
<evidence type="ECO:0000313" key="2">
    <source>
        <dbReference type="EMBL" id="MDO7841722.1"/>
    </source>
</evidence>
<sequence>MLQLVYISTAVPSVGENDLSKILARSRTNNRHDELTGFLLFNGQRFLQALEGPDAHVESTIARIATDPRHRALVTLSRRAIDAREFGEWAMASFGLRDRDGAAAIARVDALTTKASPNVRAQFTSYARLRAA</sequence>
<proteinExistence type="predicted"/>
<organism evidence="2 3">
    <name type="scientific">Sphingomonas immobilis</name>
    <dbReference type="NCBI Taxonomy" id="3063997"/>
    <lineage>
        <taxon>Bacteria</taxon>
        <taxon>Pseudomonadati</taxon>
        <taxon>Pseudomonadota</taxon>
        <taxon>Alphaproteobacteria</taxon>
        <taxon>Sphingomonadales</taxon>
        <taxon>Sphingomonadaceae</taxon>
        <taxon>Sphingomonas</taxon>
    </lineage>
</organism>
<evidence type="ECO:0000313" key="3">
    <source>
        <dbReference type="Proteomes" id="UP001176468"/>
    </source>
</evidence>
<keyword evidence="3" id="KW-1185">Reference proteome</keyword>
<protein>
    <submittedName>
        <fullName evidence="2">BLUF domain-containing protein</fullName>
    </submittedName>
</protein>
<dbReference type="InterPro" id="IPR036046">
    <property type="entry name" value="Acylphosphatase-like_dom_sf"/>
</dbReference>
<dbReference type="PROSITE" id="PS50925">
    <property type="entry name" value="BLUF"/>
    <property type="match status" value="1"/>
</dbReference>
<dbReference type="Proteomes" id="UP001176468">
    <property type="component" value="Unassembled WGS sequence"/>
</dbReference>
<dbReference type="EMBL" id="JAUQSZ010000003">
    <property type="protein sequence ID" value="MDO7841722.1"/>
    <property type="molecule type" value="Genomic_DNA"/>
</dbReference>
<evidence type="ECO:0000259" key="1">
    <source>
        <dbReference type="PROSITE" id="PS50925"/>
    </source>
</evidence>
<reference evidence="2" key="1">
    <citation type="submission" date="2023-07" db="EMBL/GenBank/DDBJ databases">
        <authorList>
            <person name="Kim M.K."/>
        </authorList>
    </citation>
    <scope>NUCLEOTIDE SEQUENCE</scope>
    <source>
        <strain evidence="2">CA1-15</strain>
    </source>
</reference>
<name>A0ABT8ZVX1_9SPHN</name>
<gene>
    <name evidence="2" type="ORF">Q5H94_05240</name>
</gene>
<feature type="domain" description="BLUF" evidence="1">
    <location>
        <begin position="1"/>
        <end position="92"/>
    </location>
</feature>
<dbReference type="InterPro" id="IPR007024">
    <property type="entry name" value="BLUF_domain"/>
</dbReference>
<accession>A0ABT8ZVX1</accession>
<dbReference type="Pfam" id="PF04940">
    <property type="entry name" value="BLUF"/>
    <property type="match status" value="1"/>
</dbReference>
<dbReference type="SMART" id="SM01034">
    <property type="entry name" value="BLUF"/>
    <property type="match status" value="1"/>
</dbReference>
<comment type="caution">
    <text evidence="2">The sequence shown here is derived from an EMBL/GenBank/DDBJ whole genome shotgun (WGS) entry which is preliminary data.</text>
</comment>
<dbReference type="RefSeq" id="WP_304560188.1">
    <property type="nucleotide sequence ID" value="NZ_JAUQSZ010000003.1"/>
</dbReference>